<proteinExistence type="predicted"/>
<keyword evidence="2" id="KW-1185">Reference proteome</keyword>
<dbReference type="AlphaFoldDB" id="A0A9N9A7M3"/>
<dbReference type="EMBL" id="CAJVQA010001578">
    <property type="protein sequence ID" value="CAG8519377.1"/>
    <property type="molecule type" value="Genomic_DNA"/>
</dbReference>
<dbReference type="Proteomes" id="UP000789759">
    <property type="component" value="Unassembled WGS sequence"/>
</dbReference>
<name>A0A9N9A7M3_9GLOM</name>
<comment type="caution">
    <text evidence="1">The sequence shown here is derived from an EMBL/GenBank/DDBJ whole genome shotgun (WGS) entry which is preliminary data.</text>
</comment>
<feature type="non-terminal residue" evidence="1">
    <location>
        <position position="57"/>
    </location>
</feature>
<sequence length="57" mass="6557">MYHLVYQFDILKKTFLAGIVLLLESKKFSKLDNSLTNIIINMIEVAILQFNALANNK</sequence>
<gene>
    <name evidence="1" type="ORF">CPELLU_LOCUS3310</name>
</gene>
<organism evidence="1 2">
    <name type="scientific">Cetraspora pellucida</name>
    <dbReference type="NCBI Taxonomy" id="1433469"/>
    <lineage>
        <taxon>Eukaryota</taxon>
        <taxon>Fungi</taxon>
        <taxon>Fungi incertae sedis</taxon>
        <taxon>Mucoromycota</taxon>
        <taxon>Glomeromycotina</taxon>
        <taxon>Glomeromycetes</taxon>
        <taxon>Diversisporales</taxon>
        <taxon>Gigasporaceae</taxon>
        <taxon>Cetraspora</taxon>
    </lineage>
</organism>
<accession>A0A9N9A7M3</accession>
<reference evidence="1" key="1">
    <citation type="submission" date="2021-06" db="EMBL/GenBank/DDBJ databases">
        <authorList>
            <person name="Kallberg Y."/>
            <person name="Tangrot J."/>
            <person name="Rosling A."/>
        </authorList>
    </citation>
    <scope>NUCLEOTIDE SEQUENCE</scope>
    <source>
        <strain evidence="1">FL966</strain>
    </source>
</reference>
<protein>
    <submittedName>
        <fullName evidence="1">5412_t:CDS:1</fullName>
    </submittedName>
</protein>
<evidence type="ECO:0000313" key="1">
    <source>
        <dbReference type="EMBL" id="CAG8519377.1"/>
    </source>
</evidence>
<evidence type="ECO:0000313" key="2">
    <source>
        <dbReference type="Proteomes" id="UP000789759"/>
    </source>
</evidence>